<accession>A0A345MCS8</accession>
<name>A0A345MCS8_9CAUD</name>
<evidence type="ECO:0000313" key="1">
    <source>
        <dbReference type="EMBL" id="AXH68299.1"/>
    </source>
</evidence>
<reference evidence="1 2" key="1">
    <citation type="submission" date="2018-07" db="EMBL/GenBank/DDBJ databases">
        <authorList>
            <person name="Connors B.J."/>
            <person name="Brown B.K."/>
            <person name="Maher T."/>
            <person name="Clarke K."/>
            <person name="Robinson M."/>
            <person name="Levine L."/>
            <person name="Dantico L."/>
            <person name="Garlena R.A."/>
            <person name="Russell D.A."/>
            <person name="Pope W.H."/>
            <person name="Jacobs-Se D."/>
            <person name="Hatfull G.F."/>
        </authorList>
    </citation>
    <scope>NUCLEOTIDE SEQUENCE [LARGE SCALE GENOMIC DNA]</scope>
</reference>
<proteinExistence type="predicted"/>
<sequence>MVMDIEAALEELRSIAAEHVDESRSDHADTGRMAELVLAIDGWLSRGGSLPDAWCVRRPAVVDAPQEGFDQRRIGQNPPVPCPGVGRELQMSRVGEGMCRYCNAVLATSNGLAPPHDKAWTGVDERRG</sequence>
<gene>
    <name evidence="1" type="primary">89</name>
    <name evidence="1" type="ORF">SEA_TYDOLLA_89</name>
</gene>
<dbReference type="Proteomes" id="UP000260127">
    <property type="component" value="Segment"/>
</dbReference>
<organism evidence="1 2">
    <name type="scientific">Mycobacterium phage Tydolla</name>
    <dbReference type="NCBI Taxonomy" id="2283262"/>
    <lineage>
        <taxon>Viruses</taxon>
        <taxon>Duplodnaviria</taxon>
        <taxon>Heunggongvirae</taxon>
        <taxon>Uroviricota</taxon>
        <taxon>Caudoviricetes</taxon>
        <taxon>Bclasvirinae</taxon>
        <taxon>Pipefishvirus</taxon>
        <taxon>Pipefishvirus athena</taxon>
    </lineage>
</organism>
<protein>
    <submittedName>
        <fullName evidence="1">Uncharacterized protein</fullName>
    </submittedName>
</protein>
<dbReference type="EMBL" id="MH576977">
    <property type="protein sequence ID" value="AXH68299.1"/>
    <property type="molecule type" value="Genomic_DNA"/>
</dbReference>
<evidence type="ECO:0000313" key="2">
    <source>
        <dbReference type="Proteomes" id="UP000260127"/>
    </source>
</evidence>